<dbReference type="OrthoDB" id="3255715at2"/>
<proteinExistence type="predicted"/>
<dbReference type="Proteomes" id="UP000198728">
    <property type="component" value="Unassembled WGS sequence"/>
</dbReference>
<organism evidence="1 2">
    <name type="scientific">Tropicimonas isoalkanivorans</name>
    <dbReference type="NCBI Taxonomy" id="441112"/>
    <lineage>
        <taxon>Bacteria</taxon>
        <taxon>Pseudomonadati</taxon>
        <taxon>Pseudomonadota</taxon>
        <taxon>Alphaproteobacteria</taxon>
        <taxon>Rhodobacterales</taxon>
        <taxon>Roseobacteraceae</taxon>
        <taxon>Tropicimonas</taxon>
    </lineage>
</organism>
<evidence type="ECO:0000313" key="1">
    <source>
        <dbReference type="EMBL" id="SFC76182.1"/>
    </source>
</evidence>
<dbReference type="STRING" id="441112.SAMN04488094_1093"/>
<reference evidence="1 2" key="1">
    <citation type="submission" date="2016-10" db="EMBL/GenBank/DDBJ databases">
        <authorList>
            <person name="de Groot N.N."/>
        </authorList>
    </citation>
    <scope>NUCLEOTIDE SEQUENCE [LARGE SCALE GENOMIC DNA]</scope>
    <source>
        <strain evidence="1 2">DSM 19548</strain>
    </source>
</reference>
<dbReference type="AlphaFoldDB" id="A0A1I1LUM5"/>
<gene>
    <name evidence="1" type="ORF">SAMN04488094_1093</name>
</gene>
<accession>A0A1I1LUM5</accession>
<dbReference type="InterPro" id="IPR053913">
    <property type="entry name" value="NADAR-DarT1"/>
</dbReference>
<dbReference type="Pfam" id="PF22397">
    <property type="entry name" value="NADAR-DarT1"/>
    <property type="match status" value="1"/>
</dbReference>
<keyword evidence="2" id="KW-1185">Reference proteome</keyword>
<protein>
    <submittedName>
        <fullName evidence="1">Uncharacterized protein</fullName>
    </submittedName>
</protein>
<name>A0A1I1LUM5_9RHOB</name>
<dbReference type="RefSeq" id="WP_093361392.1">
    <property type="nucleotide sequence ID" value="NZ_FOLG01000009.1"/>
</dbReference>
<evidence type="ECO:0000313" key="2">
    <source>
        <dbReference type="Proteomes" id="UP000198728"/>
    </source>
</evidence>
<sequence>MATRPVFLPTEDGPLLVRERSFDFPWSSGFAEIQKKKNVRALHDAACRAGIDGLLEISSKSDEELGRKLSAFSLKIDIGGQMLPLESVYQGSKVFRESGTFTEIVSFAPREAKRFIRENAQGDLIRFHLFDRDFPLSPKNAFYDWLYIRSLVAHSDWIRRKVPYEAFTDIEFNPEKQVNCQARAFAEYLSLQHRSMLERAADDFDYFASLLSPI</sequence>
<dbReference type="EMBL" id="FOLG01000009">
    <property type="protein sequence ID" value="SFC76182.1"/>
    <property type="molecule type" value="Genomic_DNA"/>
</dbReference>